<feature type="compositionally biased region" description="Basic and acidic residues" evidence="1">
    <location>
        <begin position="75"/>
        <end position="86"/>
    </location>
</feature>
<organism evidence="2 3">
    <name type="scientific">Camelina sativa</name>
    <name type="common">False flax</name>
    <name type="synonym">Myagrum sativum</name>
    <dbReference type="NCBI Taxonomy" id="90675"/>
    <lineage>
        <taxon>Eukaryota</taxon>
        <taxon>Viridiplantae</taxon>
        <taxon>Streptophyta</taxon>
        <taxon>Embryophyta</taxon>
        <taxon>Tracheophyta</taxon>
        <taxon>Spermatophyta</taxon>
        <taxon>Magnoliopsida</taxon>
        <taxon>eudicotyledons</taxon>
        <taxon>Gunneridae</taxon>
        <taxon>Pentapetalae</taxon>
        <taxon>rosids</taxon>
        <taxon>malvids</taxon>
        <taxon>Brassicales</taxon>
        <taxon>Brassicaceae</taxon>
        <taxon>Camelineae</taxon>
        <taxon>Camelina</taxon>
    </lineage>
</organism>
<feature type="region of interest" description="Disordered" evidence="1">
    <location>
        <begin position="1"/>
        <end position="264"/>
    </location>
</feature>
<evidence type="ECO:0000313" key="3">
    <source>
        <dbReference type="RefSeq" id="XP_010493736.1"/>
    </source>
</evidence>
<dbReference type="RefSeq" id="XP_010493736.1">
    <property type="nucleotide sequence ID" value="XM_010495434.2"/>
</dbReference>
<keyword evidence="2" id="KW-1185">Reference proteome</keyword>
<feature type="compositionally biased region" description="Basic and acidic residues" evidence="1">
    <location>
        <begin position="115"/>
        <end position="126"/>
    </location>
</feature>
<feature type="compositionally biased region" description="Acidic residues" evidence="1">
    <location>
        <begin position="325"/>
        <end position="334"/>
    </location>
</feature>
<feature type="compositionally biased region" description="Basic and acidic residues" evidence="1">
    <location>
        <begin position="225"/>
        <end position="234"/>
    </location>
</feature>
<reference evidence="3" key="2">
    <citation type="submission" date="2025-08" db="UniProtKB">
        <authorList>
            <consortium name="RefSeq"/>
        </authorList>
    </citation>
    <scope>IDENTIFICATION</scope>
    <source>
        <tissue evidence="3">Leaf</tissue>
    </source>
</reference>
<feature type="compositionally biased region" description="Basic and acidic residues" evidence="1">
    <location>
        <begin position="200"/>
        <end position="217"/>
    </location>
</feature>
<feature type="compositionally biased region" description="Basic and acidic residues" evidence="1">
    <location>
        <begin position="335"/>
        <end position="386"/>
    </location>
</feature>
<proteinExistence type="predicted"/>
<feature type="compositionally biased region" description="Basic and acidic residues" evidence="1">
    <location>
        <begin position="293"/>
        <end position="324"/>
    </location>
</feature>
<feature type="compositionally biased region" description="Low complexity" evidence="1">
    <location>
        <begin position="157"/>
        <end position="169"/>
    </location>
</feature>
<feature type="compositionally biased region" description="Polar residues" evidence="1">
    <location>
        <begin position="1"/>
        <end position="21"/>
    </location>
</feature>
<name>A0ABM0Y0R4_CAMSA</name>
<dbReference type="GeneID" id="104770958"/>
<dbReference type="PANTHER" id="PTHR33349:SF20">
    <property type="entry name" value="CHROMO DOMAIN CEC-LIKE PROTEIN"/>
    <property type="match status" value="1"/>
</dbReference>
<feature type="compositionally biased region" description="Basic and acidic residues" evidence="1">
    <location>
        <begin position="171"/>
        <end position="190"/>
    </location>
</feature>
<feature type="compositionally biased region" description="Low complexity" evidence="1">
    <location>
        <begin position="88"/>
        <end position="102"/>
    </location>
</feature>
<dbReference type="PANTHER" id="PTHR33349">
    <property type="entry name" value="EMB|CAB62594.1"/>
    <property type="match status" value="1"/>
</dbReference>
<protein>
    <submittedName>
        <fullName evidence="3">Uncharacterized protein PF11_0207</fullName>
    </submittedName>
</protein>
<gene>
    <name evidence="3" type="primary">LOC104770958</name>
</gene>
<feature type="compositionally biased region" description="Acidic residues" evidence="1">
    <location>
        <begin position="279"/>
        <end position="292"/>
    </location>
</feature>
<evidence type="ECO:0000256" key="1">
    <source>
        <dbReference type="SAM" id="MobiDB-lite"/>
    </source>
</evidence>
<accession>A0ABM0Y0R4</accession>
<sequence length="431" mass="47633">MATTSTTTKAKPDNPNLTRSRSLGRKPKPPSSTVSSEDGTDQKPEKPLPNYLKPTISSRPDPVKFLKKNNSSLDDNQKLLRRRSFDRPPSSLTSPSSSSATPRIQKSLNVSPSRPLDRPAVPREKPATALRSASFHGSRNVPRGGSTTAKSPPVVPKKSGLSSGSINSSKSKKEGSENVKVKKESDKEIALDSASLSSAQEDHQEEILKVEGDHVQVVEEIEEPKDEKENKEVQVDQVVQADDSGEEKNESGGSTTVTSPVGKDCTVVIKELEEKFVNEETEVEEKIEETKEEDNKGEDGEEVSNKIDENDTPEKVDIDMKETENVEEAIEEKEEEVKGEEKEEVKEEAKEKVKEEEEVKEEEKGEEKEKVKEEESGEGKKREVVKGKKEFSSAYNDVIASKMQENPRKNKVLALAGAFQTVIDYETAASK</sequence>
<dbReference type="Proteomes" id="UP000694864">
    <property type="component" value="Chromosome 20"/>
</dbReference>
<feature type="region of interest" description="Disordered" evidence="1">
    <location>
        <begin position="276"/>
        <end position="386"/>
    </location>
</feature>
<evidence type="ECO:0000313" key="2">
    <source>
        <dbReference type="Proteomes" id="UP000694864"/>
    </source>
</evidence>
<reference evidence="2" key="1">
    <citation type="journal article" date="2014" name="Nat. Commun.">
        <title>The emerging biofuel crop Camelina sativa retains a highly undifferentiated hexaploid genome structure.</title>
        <authorList>
            <person name="Kagale S."/>
            <person name="Koh C."/>
            <person name="Nixon J."/>
            <person name="Bollina V."/>
            <person name="Clarke W.E."/>
            <person name="Tuteja R."/>
            <person name="Spillane C."/>
            <person name="Robinson S.J."/>
            <person name="Links M.G."/>
            <person name="Clarke C."/>
            <person name="Higgins E.E."/>
            <person name="Huebert T."/>
            <person name="Sharpe A.G."/>
            <person name="Parkin I.A."/>
        </authorList>
    </citation>
    <scope>NUCLEOTIDE SEQUENCE [LARGE SCALE GENOMIC DNA]</scope>
    <source>
        <strain evidence="2">cv. DH55</strain>
    </source>
</reference>